<dbReference type="FunFam" id="2.60.40.1730:FF:000002">
    <property type="entry name" value="Aminopeptidase"/>
    <property type="match status" value="1"/>
</dbReference>
<comment type="similarity">
    <text evidence="1 11">Belongs to the peptidase M1 family.</text>
</comment>
<dbReference type="GO" id="GO:0016020">
    <property type="term" value="C:membrane"/>
    <property type="evidence" value="ECO:0007669"/>
    <property type="project" value="TreeGrafter"/>
</dbReference>
<dbReference type="Proteomes" id="UP000242180">
    <property type="component" value="Unassembled WGS sequence"/>
</dbReference>
<dbReference type="PRINTS" id="PR00756">
    <property type="entry name" value="ALADIPTASE"/>
</dbReference>
<dbReference type="OrthoDB" id="10031169at2759"/>
<dbReference type="EMBL" id="MCGN01000003">
    <property type="protein sequence ID" value="ORY98641.1"/>
    <property type="molecule type" value="Genomic_DNA"/>
</dbReference>
<evidence type="ECO:0000256" key="10">
    <source>
        <dbReference type="PIRSR" id="PIRSR634016-4"/>
    </source>
</evidence>
<dbReference type="EC" id="3.4.11.-" evidence="11"/>
<name>A0A1X2HHT4_SYNRA</name>
<evidence type="ECO:0000313" key="15">
    <source>
        <dbReference type="EMBL" id="ORY98641.1"/>
    </source>
</evidence>
<dbReference type="InterPro" id="IPR045357">
    <property type="entry name" value="Aminopeptidase_N-like_N"/>
</dbReference>
<dbReference type="OMA" id="MMEYVAI"/>
<dbReference type="InterPro" id="IPR024571">
    <property type="entry name" value="ERAP1-like_C_dom"/>
</dbReference>
<dbReference type="InterPro" id="IPR034016">
    <property type="entry name" value="M1_APN-typ"/>
</dbReference>
<protein>
    <recommendedName>
        <fullName evidence="11">Aminopeptidase</fullName>
        <ecNumber evidence="11">3.4.11.-</ecNumber>
    </recommendedName>
</protein>
<reference evidence="15 16" key="1">
    <citation type="submission" date="2016-07" db="EMBL/GenBank/DDBJ databases">
        <title>Pervasive Adenine N6-methylation of Active Genes in Fungi.</title>
        <authorList>
            <consortium name="DOE Joint Genome Institute"/>
            <person name="Mondo S.J."/>
            <person name="Dannebaum R.O."/>
            <person name="Kuo R.C."/>
            <person name="Labutti K."/>
            <person name="Haridas S."/>
            <person name="Kuo A."/>
            <person name="Salamov A."/>
            <person name="Ahrendt S.R."/>
            <person name="Lipzen A."/>
            <person name="Sullivan W."/>
            <person name="Andreopoulos W.B."/>
            <person name="Clum A."/>
            <person name="Lindquist E."/>
            <person name="Daum C."/>
            <person name="Ramamoorthy G.K."/>
            <person name="Gryganskyi A."/>
            <person name="Culley D."/>
            <person name="Magnuson J.K."/>
            <person name="James T.Y."/>
            <person name="O'Malley M.A."/>
            <person name="Stajich J.E."/>
            <person name="Spatafora J.W."/>
            <person name="Visel A."/>
            <person name="Grigoriev I.V."/>
        </authorList>
    </citation>
    <scope>NUCLEOTIDE SEQUENCE [LARGE SCALE GENOMIC DNA]</scope>
    <source>
        <strain evidence="15 16">NRRL 2496</strain>
    </source>
</reference>
<gene>
    <name evidence="15" type="ORF">BCR43DRAFT_522739</name>
</gene>
<keyword evidence="2 11" id="KW-0031">Aminopeptidase</keyword>
<dbReference type="FunFam" id="1.25.50.20:FF:000002">
    <property type="entry name" value="Aminopeptidase"/>
    <property type="match status" value="1"/>
</dbReference>
<dbReference type="AlphaFoldDB" id="A0A1X2HHT4"/>
<evidence type="ECO:0000259" key="14">
    <source>
        <dbReference type="Pfam" id="PF17900"/>
    </source>
</evidence>
<dbReference type="CDD" id="cd09601">
    <property type="entry name" value="M1_APN-Q_like"/>
    <property type="match status" value="1"/>
</dbReference>
<evidence type="ECO:0000256" key="7">
    <source>
        <dbReference type="ARBA" id="ARBA00023049"/>
    </source>
</evidence>
<evidence type="ECO:0000313" key="16">
    <source>
        <dbReference type="Proteomes" id="UP000242180"/>
    </source>
</evidence>
<feature type="site" description="Transition state stabilizer" evidence="10">
    <location>
        <position position="406"/>
    </location>
</feature>
<dbReference type="GO" id="GO:0005737">
    <property type="term" value="C:cytoplasm"/>
    <property type="evidence" value="ECO:0007669"/>
    <property type="project" value="TreeGrafter"/>
</dbReference>
<keyword evidence="5 11" id="KW-0378">Hydrolase</keyword>
<dbReference type="Pfam" id="PF17900">
    <property type="entry name" value="Peptidase_M1_N"/>
    <property type="match status" value="1"/>
</dbReference>
<evidence type="ECO:0000256" key="8">
    <source>
        <dbReference type="PIRSR" id="PIRSR634016-1"/>
    </source>
</evidence>
<dbReference type="PANTHER" id="PTHR11533">
    <property type="entry name" value="PROTEASE M1 ZINC METALLOPROTEASE"/>
    <property type="match status" value="1"/>
</dbReference>
<organism evidence="15 16">
    <name type="scientific">Syncephalastrum racemosum</name>
    <name type="common">Filamentous fungus</name>
    <dbReference type="NCBI Taxonomy" id="13706"/>
    <lineage>
        <taxon>Eukaryota</taxon>
        <taxon>Fungi</taxon>
        <taxon>Fungi incertae sedis</taxon>
        <taxon>Mucoromycota</taxon>
        <taxon>Mucoromycotina</taxon>
        <taxon>Mucoromycetes</taxon>
        <taxon>Mucorales</taxon>
        <taxon>Syncephalastraceae</taxon>
        <taxon>Syncephalastrum</taxon>
    </lineage>
</organism>
<evidence type="ECO:0000256" key="9">
    <source>
        <dbReference type="PIRSR" id="PIRSR634016-3"/>
    </source>
</evidence>
<dbReference type="InterPro" id="IPR027268">
    <property type="entry name" value="Peptidase_M4/M1_CTD_sf"/>
</dbReference>
<evidence type="ECO:0000256" key="11">
    <source>
        <dbReference type="RuleBase" id="RU364040"/>
    </source>
</evidence>
<dbReference type="InterPro" id="IPR050344">
    <property type="entry name" value="Peptidase_M1_aminopeptidases"/>
</dbReference>
<feature type="binding site" evidence="9">
    <location>
        <position position="320"/>
    </location>
    <ligand>
        <name>Zn(2+)</name>
        <dbReference type="ChEBI" id="CHEBI:29105"/>
        <note>catalytic</note>
    </ligand>
</feature>
<dbReference type="InterPro" id="IPR042097">
    <property type="entry name" value="Aminopeptidase_N-like_N_sf"/>
</dbReference>
<dbReference type="Gene3D" id="2.60.40.1730">
    <property type="entry name" value="tricorn interacting facor f3 domain"/>
    <property type="match status" value="1"/>
</dbReference>
<evidence type="ECO:0000256" key="2">
    <source>
        <dbReference type="ARBA" id="ARBA00022438"/>
    </source>
</evidence>
<evidence type="ECO:0000259" key="12">
    <source>
        <dbReference type="Pfam" id="PF01433"/>
    </source>
</evidence>
<keyword evidence="3 11" id="KW-0645">Protease</keyword>
<feature type="domain" description="Peptidase M1 membrane alanine aminopeptidase" evidence="12">
    <location>
        <begin position="249"/>
        <end position="465"/>
    </location>
</feature>
<feature type="domain" description="ERAP1-like C-terminal" evidence="13">
    <location>
        <begin position="536"/>
        <end position="863"/>
    </location>
</feature>
<keyword evidence="6 9" id="KW-0862">Zinc</keyword>
<dbReference type="InParanoid" id="A0A1X2HHT4"/>
<dbReference type="Pfam" id="PF11838">
    <property type="entry name" value="ERAP1_C"/>
    <property type="match status" value="1"/>
</dbReference>
<dbReference type="InterPro" id="IPR001930">
    <property type="entry name" value="Peptidase_M1"/>
</dbReference>
<comment type="caution">
    <text evidence="15">The sequence shown here is derived from an EMBL/GenBank/DDBJ whole genome shotgun (WGS) entry which is preliminary data.</text>
</comment>
<dbReference type="GO" id="GO:0006508">
    <property type="term" value="P:proteolysis"/>
    <property type="evidence" value="ECO:0007669"/>
    <property type="project" value="UniProtKB-KW"/>
</dbReference>
<keyword evidence="16" id="KW-1185">Reference proteome</keyword>
<dbReference type="GO" id="GO:0043171">
    <property type="term" value="P:peptide catabolic process"/>
    <property type="evidence" value="ECO:0007669"/>
    <property type="project" value="TreeGrafter"/>
</dbReference>
<dbReference type="FunCoup" id="A0A1X2HHT4">
    <property type="interactions" value="614"/>
</dbReference>
<dbReference type="Pfam" id="PF01433">
    <property type="entry name" value="Peptidase_M1"/>
    <property type="match status" value="1"/>
</dbReference>
<dbReference type="PANTHER" id="PTHR11533:SF174">
    <property type="entry name" value="PUROMYCIN-SENSITIVE AMINOPEPTIDASE-RELATED"/>
    <property type="match status" value="1"/>
</dbReference>
<dbReference type="GO" id="GO:0008270">
    <property type="term" value="F:zinc ion binding"/>
    <property type="evidence" value="ECO:0007669"/>
    <property type="project" value="UniProtKB-UniRule"/>
</dbReference>
<dbReference type="Gene3D" id="1.10.390.10">
    <property type="entry name" value="Neutral Protease Domain 2"/>
    <property type="match status" value="1"/>
</dbReference>
<dbReference type="Gene3D" id="1.25.50.20">
    <property type="match status" value="1"/>
</dbReference>
<keyword evidence="4 9" id="KW-0479">Metal-binding</keyword>
<dbReference type="SUPFAM" id="SSF55486">
    <property type="entry name" value="Metalloproteases ('zincins'), catalytic domain"/>
    <property type="match status" value="1"/>
</dbReference>
<sequence>MTERQVLPTNVKPTHYNLTLSPDLESFVFQGSVIIDLQILQDTTKIALNVHDVKIHSAQLSSASLKTESKQAAKDISYDEKKDQAILEFAESVPANTKAILELTFEGELNNQMAGFYRSSYKDADGNNKFLATTQFEATDARRAFPCWDEPALKATFEVTLIVPSELTALSNMNVISEKPLGETGKGFSVEGKKEVKFATTPLMSTYLLAFIVGPFEHIEAFTTGEHNGHPIRTRVYALPGSVEQGRHALNVAVEALEYFAKVFGEPYPLPKIDMVAIPDFEAGAMENWGLVTYRNVALLFDEKSSSLVFKKSTAYTVCHELAHQWFGNLVTMEWWEHLWLNEGFATWVGWLAVDHIFPEWNVWVSFVNEDMPRALNLDALRSSHPIEVVVNDPAEIHQIFDAISYYKGASVIRMLSSWLGVDTFLAGVRRYLARHKLGNASTGDLWKALSEEAGVDVSKFMNIWTKSVGYPVLSVQDPGQGAITVTQSRYLSTGDLKAEEDSTTWWAPLNILTKDAVTSATLTEKKQNFDVQGAYKLNAGQTSVYRVNYPVNTIRHLAEEIKKGDAGLLKNAADRVGLIADTGNLCVSGEQATSTFLELAAAFANEKNYFVWSQLSMHLSSILSVWADEPEEVRDQLKSLRRTLYAPLAHQLGWEFAPTEDYLTNMLRVLVLTNAGRSNDPATVAEAKKRFWAFVDGDTEALHPNLRGPIYGIVLLTAEDEEEEKKLWERILAIYRDEKLPNDQRLIALNALGAAKSSGLVQRYLEMSVDDQEIRGQDSIYVFRALGSNPHARDLFWQYFSENYDLLHAKFSKSLSLFGSAVRSAVSDFTSFDKIAEVEKFFANKDTKEYARPLQQALESAKVNAAWLQRDRDTVANWLANKAGQFT</sequence>
<evidence type="ECO:0000256" key="3">
    <source>
        <dbReference type="ARBA" id="ARBA00022670"/>
    </source>
</evidence>
<keyword evidence="7 11" id="KW-0482">Metalloprotease</keyword>
<dbReference type="GO" id="GO:0070006">
    <property type="term" value="F:metalloaminopeptidase activity"/>
    <property type="evidence" value="ECO:0007669"/>
    <property type="project" value="TreeGrafter"/>
</dbReference>
<dbReference type="SUPFAM" id="SSF63737">
    <property type="entry name" value="Leukotriene A4 hydrolase N-terminal domain"/>
    <property type="match status" value="1"/>
</dbReference>
<evidence type="ECO:0000259" key="13">
    <source>
        <dbReference type="Pfam" id="PF11838"/>
    </source>
</evidence>
<dbReference type="FunFam" id="1.10.390.10:FF:000001">
    <property type="entry name" value="Aminopeptidase"/>
    <property type="match status" value="1"/>
</dbReference>
<evidence type="ECO:0000256" key="6">
    <source>
        <dbReference type="ARBA" id="ARBA00022833"/>
    </source>
</evidence>
<accession>A0A1X2HHT4</accession>
<feature type="domain" description="Aminopeptidase N-like N-terminal" evidence="14">
    <location>
        <begin position="12"/>
        <end position="208"/>
    </location>
</feature>
<dbReference type="STRING" id="13706.A0A1X2HHT4"/>
<evidence type="ECO:0000256" key="5">
    <source>
        <dbReference type="ARBA" id="ARBA00022801"/>
    </source>
</evidence>
<comment type="cofactor">
    <cofactor evidence="9 11">
        <name>Zn(2+)</name>
        <dbReference type="ChEBI" id="CHEBI:29105"/>
    </cofactor>
    <text evidence="9 11">Binds 1 zinc ion per subunit.</text>
</comment>
<feature type="binding site" evidence="9">
    <location>
        <position position="343"/>
    </location>
    <ligand>
        <name>Zn(2+)</name>
        <dbReference type="ChEBI" id="CHEBI:29105"/>
        <note>catalytic</note>
    </ligand>
</feature>
<dbReference type="Gene3D" id="2.60.40.1910">
    <property type="match status" value="1"/>
</dbReference>
<feature type="binding site" evidence="9">
    <location>
        <position position="324"/>
    </location>
    <ligand>
        <name>Zn(2+)</name>
        <dbReference type="ChEBI" id="CHEBI:29105"/>
        <note>catalytic</note>
    </ligand>
</feature>
<evidence type="ECO:0000256" key="4">
    <source>
        <dbReference type="ARBA" id="ARBA00022723"/>
    </source>
</evidence>
<dbReference type="GO" id="GO:0042277">
    <property type="term" value="F:peptide binding"/>
    <property type="evidence" value="ECO:0007669"/>
    <property type="project" value="TreeGrafter"/>
</dbReference>
<feature type="active site" description="Proton acceptor" evidence="8">
    <location>
        <position position="321"/>
    </location>
</feature>
<evidence type="ECO:0000256" key="1">
    <source>
        <dbReference type="ARBA" id="ARBA00010136"/>
    </source>
</evidence>
<proteinExistence type="inferred from homology"/>
<dbReference type="GO" id="GO:0005615">
    <property type="term" value="C:extracellular space"/>
    <property type="evidence" value="ECO:0007669"/>
    <property type="project" value="TreeGrafter"/>
</dbReference>
<dbReference type="InterPro" id="IPR014782">
    <property type="entry name" value="Peptidase_M1_dom"/>
</dbReference>